<reference evidence="15 16" key="1">
    <citation type="submission" date="2019-07" db="EMBL/GenBank/DDBJ databases">
        <authorList>
            <person name="Kim J.K."/>
            <person name="Cheong H.-M."/>
            <person name="Choi Y."/>
            <person name="Hwang K.J."/>
            <person name="Lee S."/>
            <person name="Choi C."/>
        </authorList>
    </citation>
    <scope>NUCLEOTIDE SEQUENCE [LARGE SCALE GENOMIC DNA]</scope>
    <source>
        <strain evidence="15 16">KS 22</strain>
    </source>
</reference>
<keyword evidence="4 13" id="KW-0540">Nuclease</keyword>
<feature type="binding site" evidence="13">
    <location>
        <position position="211"/>
    </location>
    <ligand>
        <name>Zn(2+)</name>
        <dbReference type="ChEBI" id="CHEBI:29105"/>
        <label>2</label>
        <note>catalytic</note>
    </ligand>
</feature>
<feature type="binding site" evidence="13">
    <location>
        <position position="67"/>
    </location>
    <ligand>
        <name>Zn(2+)</name>
        <dbReference type="ChEBI" id="CHEBI:29105"/>
        <label>2</label>
        <note>catalytic</note>
    </ligand>
</feature>
<keyword evidence="3 13" id="KW-0819">tRNA processing</keyword>
<dbReference type="AlphaFoldDB" id="A0A7G5BW75"/>
<evidence type="ECO:0000313" key="16">
    <source>
        <dbReference type="Proteomes" id="UP000515679"/>
    </source>
</evidence>
<evidence type="ECO:0000256" key="11">
    <source>
        <dbReference type="ARBA" id="ARBA00048505"/>
    </source>
</evidence>
<feature type="active site" description="Proton acceptor" evidence="13">
    <location>
        <position position="67"/>
    </location>
</feature>
<dbReference type="Gene3D" id="3.60.15.10">
    <property type="entry name" value="Ribonuclease Z/Hydroxyacylglutathione hydrolase-like"/>
    <property type="match status" value="1"/>
</dbReference>
<feature type="binding site" evidence="13">
    <location>
        <position position="140"/>
    </location>
    <ligand>
        <name>Zn(2+)</name>
        <dbReference type="ChEBI" id="CHEBI:29105"/>
        <label>1</label>
        <note>catalytic</note>
    </ligand>
</feature>
<evidence type="ECO:0000256" key="6">
    <source>
        <dbReference type="ARBA" id="ARBA00022759"/>
    </source>
</evidence>
<comment type="similarity">
    <text evidence="13">Belongs to the RNase Z family.</text>
</comment>
<evidence type="ECO:0000256" key="7">
    <source>
        <dbReference type="ARBA" id="ARBA00022801"/>
    </source>
</evidence>
<dbReference type="NCBIfam" id="NF000800">
    <property type="entry name" value="PRK00055.1-1"/>
    <property type="match status" value="1"/>
</dbReference>
<dbReference type="InterPro" id="IPR001279">
    <property type="entry name" value="Metallo-B-lactamas"/>
</dbReference>
<dbReference type="NCBIfam" id="TIGR02651">
    <property type="entry name" value="RNase_Z"/>
    <property type="match status" value="1"/>
</dbReference>
<feature type="binding site" evidence="13">
    <location>
        <position position="269"/>
    </location>
    <ligand>
        <name>Zn(2+)</name>
        <dbReference type="ChEBI" id="CHEBI:29105"/>
        <label>2</label>
        <note>catalytic</note>
    </ligand>
</feature>
<keyword evidence="6 13" id="KW-0255">Endonuclease</keyword>
<keyword evidence="7 13" id="KW-0378">Hydrolase</keyword>
<evidence type="ECO:0000256" key="10">
    <source>
        <dbReference type="ARBA" id="ARBA00034301"/>
    </source>
</evidence>
<evidence type="ECO:0000313" key="15">
    <source>
        <dbReference type="EMBL" id="QMV41209.1"/>
    </source>
</evidence>
<evidence type="ECO:0000256" key="2">
    <source>
        <dbReference type="ARBA" id="ARBA00012477"/>
    </source>
</evidence>
<keyword evidence="8 13" id="KW-0862">Zinc</keyword>
<dbReference type="GO" id="GO:0008270">
    <property type="term" value="F:zinc ion binding"/>
    <property type="evidence" value="ECO:0007669"/>
    <property type="project" value="UniProtKB-UniRule"/>
</dbReference>
<dbReference type="GO" id="GO:0042802">
    <property type="term" value="F:identical protein binding"/>
    <property type="evidence" value="ECO:0007669"/>
    <property type="project" value="UniProtKB-ARBA"/>
</dbReference>
<dbReference type="RefSeq" id="WP_182302567.1">
    <property type="nucleotide sequence ID" value="NZ_CP041969.1"/>
</dbReference>
<dbReference type="Proteomes" id="UP000515679">
    <property type="component" value="Chromosome"/>
</dbReference>
<feature type="domain" description="Metallo-beta-lactamase" evidence="14">
    <location>
        <begin position="202"/>
        <end position="270"/>
    </location>
</feature>
<comment type="cofactor">
    <cofactor evidence="13">
        <name>Zn(2+)</name>
        <dbReference type="ChEBI" id="CHEBI:29105"/>
    </cofactor>
    <text evidence="13">Binds 2 Zn(2+) ions.</text>
</comment>
<comment type="catalytic activity">
    <reaction evidence="9">
        <text>3',5'-cyclic CMP + H2O = CMP + H(+)</text>
        <dbReference type="Rhea" id="RHEA:72675"/>
        <dbReference type="ChEBI" id="CHEBI:15377"/>
        <dbReference type="ChEBI" id="CHEBI:15378"/>
        <dbReference type="ChEBI" id="CHEBI:58003"/>
        <dbReference type="ChEBI" id="CHEBI:60377"/>
    </reaction>
    <physiologicalReaction direction="left-to-right" evidence="9">
        <dbReference type="Rhea" id="RHEA:72676"/>
    </physiologicalReaction>
</comment>
<evidence type="ECO:0000256" key="8">
    <source>
        <dbReference type="ARBA" id="ARBA00022833"/>
    </source>
</evidence>
<dbReference type="PANTHER" id="PTHR46018">
    <property type="entry name" value="ZINC PHOSPHODIESTERASE ELAC PROTEIN 1"/>
    <property type="match status" value="1"/>
</dbReference>
<comment type="subunit">
    <text evidence="1 13">Homodimer.</text>
</comment>
<keyword evidence="5 13" id="KW-0479">Metal-binding</keyword>
<name>A0A7G5BW75_9BACL</name>
<comment type="function">
    <text evidence="10">Counteracts the endogenous Pycsar antiviral defense system. Phosphodiesterase that enables metal-dependent hydrolysis of host cyclic nucleotide Pycsar defense signals such as cCMP and cUMP.</text>
</comment>
<dbReference type="PANTHER" id="PTHR46018:SF2">
    <property type="entry name" value="ZINC PHOSPHODIESTERASE ELAC PROTEIN 1"/>
    <property type="match status" value="1"/>
</dbReference>
<dbReference type="SUPFAM" id="SSF56281">
    <property type="entry name" value="Metallo-hydrolase/oxidoreductase"/>
    <property type="match status" value="1"/>
</dbReference>
<evidence type="ECO:0000256" key="4">
    <source>
        <dbReference type="ARBA" id="ARBA00022722"/>
    </source>
</evidence>
<dbReference type="KEGG" id="cchl:FPL14_08390"/>
<keyword evidence="16" id="KW-1185">Reference proteome</keyword>
<sequence length="311" mass="34063">MELWFLGTSAGMPIAGRNVTSIALRMPQTRGTFWLFDCGEGTQHQLLRSPFRLSRLEKVFVTHLHGDHLFGLPGLLSSRASLGGSDPLEVYGPEGLREYTESALRITGTHLGYPLQIHEIGEGTVFEDHAFKVEAAQLDHRIDCFGYRVTELPHSGTLNTKLLAEIGVPPGPVYGTLKRGEDVKLDDGRLIRSADVIGDPVQGRVVAVLGDTKPCDNAVELAKDADMLVHEATFAQDLVEKAEEYGHSTAMQAAETARSAGARKLLITHFSSRYKPEDLAKLEAEARTVFTETEAAIELKPYEIARPTDGE</sequence>
<evidence type="ECO:0000256" key="13">
    <source>
        <dbReference type="HAMAP-Rule" id="MF_01818"/>
    </source>
</evidence>
<comment type="function">
    <text evidence="12 13">Zinc phosphodiesterase, which displays some tRNA 3'-processing endonuclease activity. Probably involved in tRNA maturation, by removing a 3'-trailer from precursor tRNA.</text>
</comment>
<feature type="binding site" evidence="13">
    <location>
        <position position="65"/>
    </location>
    <ligand>
        <name>Zn(2+)</name>
        <dbReference type="ChEBI" id="CHEBI:29105"/>
        <label>1</label>
        <note>catalytic</note>
    </ligand>
</feature>
<dbReference type="Pfam" id="PF12706">
    <property type="entry name" value="Lactamase_B_2"/>
    <property type="match status" value="2"/>
</dbReference>
<dbReference type="NCBIfam" id="NF000801">
    <property type="entry name" value="PRK00055.1-3"/>
    <property type="match status" value="1"/>
</dbReference>
<gene>
    <name evidence="13 15" type="primary">rnz</name>
    <name evidence="15" type="ORF">FPL14_08390</name>
</gene>
<comment type="catalytic activity">
    <reaction evidence="11">
        <text>3',5'-cyclic UMP + H2O = UMP + H(+)</text>
        <dbReference type="Rhea" id="RHEA:70575"/>
        <dbReference type="ChEBI" id="CHEBI:15377"/>
        <dbReference type="ChEBI" id="CHEBI:15378"/>
        <dbReference type="ChEBI" id="CHEBI:57865"/>
        <dbReference type="ChEBI" id="CHEBI:184387"/>
    </reaction>
    <physiologicalReaction direction="left-to-right" evidence="11">
        <dbReference type="Rhea" id="RHEA:70576"/>
    </physiologicalReaction>
</comment>
<evidence type="ECO:0000259" key="14">
    <source>
        <dbReference type="Pfam" id="PF12706"/>
    </source>
</evidence>
<evidence type="ECO:0000256" key="3">
    <source>
        <dbReference type="ARBA" id="ARBA00022694"/>
    </source>
</evidence>
<comment type="catalytic activity">
    <reaction evidence="13">
        <text>Endonucleolytic cleavage of RNA, removing extra 3' nucleotides from tRNA precursor, generating 3' termini of tRNAs. A 3'-hydroxy group is left at the tRNA terminus and a 5'-phosphoryl group is left at the trailer molecule.</text>
        <dbReference type="EC" id="3.1.26.11"/>
    </reaction>
</comment>
<accession>A0A7G5BW75</accession>
<evidence type="ECO:0000256" key="1">
    <source>
        <dbReference type="ARBA" id="ARBA00011738"/>
    </source>
</evidence>
<feature type="binding site" evidence="13">
    <location>
        <position position="68"/>
    </location>
    <ligand>
        <name>Zn(2+)</name>
        <dbReference type="ChEBI" id="CHEBI:29105"/>
        <label>2</label>
        <note>catalytic</note>
    </ligand>
</feature>
<evidence type="ECO:0000256" key="12">
    <source>
        <dbReference type="ARBA" id="ARBA00057812"/>
    </source>
</evidence>
<protein>
    <recommendedName>
        <fullName evidence="2 13">Ribonuclease Z</fullName>
        <shortName evidence="13">RNase Z</shortName>
        <ecNumber evidence="2 13">3.1.26.11</ecNumber>
    </recommendedName>
    <alternativeName>
        <fullName evidence="13">tRNA 3 endonuclease</fullName>
    </alternativeName>
    <alternativeName>
        <fullName evidence="13">tRNase Z</fullName>
    </alternativeName>
</protein>
<dbReference type="EC" id="3.1.26.11" evidence="2 13"/>
<evidence type="ECO:0000256" key="9">
    <source>
        <dbReference type="ARBA" id="ARBA00034221"/>
    </source>
</evidence>
<dbReference type="GO" id="GO:0042781">
    <property type="term" value="F:3'-tRNA processing endoribonuclease activity"/>
    <property type="evidence" value="ECO:0007669"/>
    <property type="project" value="UniProtKB-UniRule"/>
</dbReference>
<dbReference type="CDD" id="cd07717">
    <property type="entry name" value="RNaseZ_ZiPD-like_MBL-fold"/>
    <property type="match status" value="1"/>
</dbReference>
<feature type="domain" description="Metallo-beta-lactamase" evidence="14">
    <location>
        <begin position="35"/>
        <end position="150"/>
    </location>
</feature>
<dbReference type="InterPro" id="IPR036866">
    <property type="entry name" value="RibonucZ/Hydroxyglut_hydro"/>
</dbReference>
<proteinExistence type="inferred from homology"/>
<feature type="binding site" evidence="13">
    <location>
        <position position="211"/>
    </location>
    <ligand>
        <name>Zn(2+)</name>
        <dbReference type="ChEBI" id="CHEBI:29105"/>
        <label>1</label>
        <note>catalytic</note>
    </ligand>
</feature>
<dbReference type="FunFam" id="3.60.15.10:FF:000002">
    <property type="entry name" value="Ribonuclease Z"/>
    <property type="match status" value="1"/>
</dbReference>
<evidence type="ECO:0000256" key="5">
    <source>
        <dbReference type="ARBA" id="ARBA00022723"/>
    </source>
</evidence>
<dbReference type="HAMAP" id="MF_01818">
    <property type="entry name" value="RNase_Z_BN"/>
    <property type="match status" value="1"/>
</dbReference>
<dbReference type="InterPro" id="IPR013471">
    <property type="entry name" value="RNase_Z/BN"/>
</dbReference>
<feature type="binding site" evidence="13">
    <location>
        <position position="63"/>
    </location>
    <ligand>
        <name>Zn(2+)</name>
        <dbReference type="ChEBI" id="CHEBI:29105"/>
        <label>1</label>
        <note>catalytic</note>
    </ligand>
</feature>
<organism evidence="15 16">
    <name type="scientific">Cohnella cholangitidis</name>
    <dbReference type="NCBI Taxonomy" id="2598458"/>
    <lineage>
        <taxon>Bacteria</taxon>
        <taxon>Bacillati</taxon>
        <taxon>Bacillota</taxon>
        <taxon>Bacilli</taxon>
        <taxon>Bacillales</taxon>
        <taxon>Paenibacillaceae</taxon>
        <taxon>Cohnella</taxon>
    </lineage>
</organism>
<dbReference type="EMBL" id="CP041969">
    <property type="protein sequence ID" value="QMV41209.1"/>
    <property type="molecule type" value="Genomic_DNA"/>
</dbReference>